<dbReference type="PANTHER" id="PTHR35397:SF1">
    <property type="entry name" value="ARMADILLO-LIKE HELICAL DOMAIN-CONTAINING PROTEIN"/>
    <property type="match status" value="1"/>
</dbReference>
<dbReference type="PANTHER" id="PTHR35397">
    <property type="entry name" value="C2 DOMAIN-CONTAINING PROTEIN-RELATED"/>
    <property type="match status" value="1"/>
</dbReference>
<dbReference type="EMBL" id="HBKR01036196">
    <property type="protein sequence ID" value="CAE2334689.1"/>
    <property type="molecule type" value="Transcribed_RNA"/>
</dbReference>
<gene>
    <name evidence="1" type="ORF">NAES01612_LOCUS23666</name>
</gene>
<dbReference type="Pfam" id="PF08578">
    <property type="entry name" value="DUF1765"/>
    <property type="match status" value="1"/>
</dbReference>
<organism evidence="1">
    <name type="scientific">Paramoeba aestuarina</name>
    <dbReference type="NCBI Taxonomy" id="180227"/>
    <lineage>
        <taxon>Eukaryota</taxon>
        <taxon>Amoebozoa</taxon>
        <taxon>Discosea</taxon>
        <taxon>Flabellinia</taxon>
        <taxon>Dactylopodida</taxon>
        <taxon>Paramoebidae</taxon>
        <taxon>Paramoeba</taxon>
    </lineage>
</organism>
<name>A0A7S4PGS5_9EUKA</name>
<proteinExistence type="predicted"/>
<protein>
    <submittedName>
        <fullName evidence="1">Uncharacterized protein</fullName>
    </submittedName>
</protein>
<dbReference type="AlphaFoldDB" id="A0A7S4PGS5"/>
<sequence>MFCLKDSGKCELSDALRDGGVFNPLIWWHVPGYTLLTRELLRIMERSSTSDDREAEFSKASSKFLLTDPELLSEYLSIVIPRTSAHSEKAVMHLFECLGEWWKTLKENSIPLPESLNIDLLIECFNILVEIDHHVSLNLLFVFLYSHLQSFSTIPSFKTKLIGEKILGSWFFHFFLHWDFKIRCTFYQILAFQVHKQEKVIHPMFNYEEELSNIQSWVEAKLKANINTMSSIHTNPPCDPSLNTFFNSNLEIYIPKALAEYQCYEEYKLFWMQRAPDHNPSLLSLSDIVATLKKNNVESEAFEKIRIPRPQVLMSLEETSMLKAKEIM</sequence>
<accession>A0A7S4PGS5</accession>
<reference evidence="1" key="1">
    <citation type="submission" date="2021-01" db="EMBL/GenBank/DDBJ databases">
        <authorList>
            <person name="Corre E."/>
            <person name="Pelletier E."/>
            <person name="Niang G."/>
            <person name="Scheremetjew M."/>
            <person name="Finn R."/>
            <person name="Kale V."/>
            <person name="Holt S."/>
            <person name="Cochrane G."/>
            <person name="Meng A."/>
            <person name="Brown T."/>
            <person name="Cohen L."/>
        </authorList>
    </citation>
    <scope>NUCLEOTIDE SEQUENCE</scope>
    <source>
        <strain evidence="1">SoJaBio B1-5/56/2</strain>
    </source>
</reference>
<evidence type="ECO:0000313" key="1">
    <source>
        <dbReference type="EMBL" id="CAE2334689.1"/>
    </source>
</evidence>
<dbReference type="InterPro" id="IPR013887">
    <property type="entry name" value="UPF0592"/>
</dbReference>